<dbReference type="Pfam" id="PF03098">
    <property type="entry name" value="An_peroxidase"/>
    <property type="match status" value="3"/>
</dbReference>
<reference evidence="5 6" key="1">
    <citation type="submission" date="2024-09" db="EMBL/GenBank/DDBJ databases">
        <authorList>
            <person name="Sun Q."/>
            <person name="Mori K."/>
        </authorList>
    </citation>
    <scope>NUCLEOTIDE SEQUENCE [LARGE SCALE GENOMIC DNA]</scope>
    <source>
        <strain evidence="5 6">CCM 7468</strain>
    </source>
</reference>
<keyword evidence="5" id="KW-0575">Peroxidase</keyword>
<comment type="subcellular location">
    <subcellularLocation>
        <location evidence="1">Secreted</location>
    </subcellularLocation>
</comment>
<name>A0ABV6IS95_9PROT</name>
<organism evidence="5 6">
    <name type="scientific">Muricoccus vinaceus</name>
    <dbReference type="NCBI Taxonomy" id="424704"/>
    <lineage>
        <taxon>Bacteria</taxon>
        <taxon>Pseudomonadati</taxon>
        <taxon>Pseudomonadota</taxon>
        <taxon>Alphaproteobacteria</taxon>
        <taxon>Acetobacterales</taxon>
        <taxon>Roseomonadaceae</taxon>
        <taxon>Muricoccus</taxon>
    </lineage>
</organism>
<dbReference type="InterPro" id="IPR010255">
    <property type="entry name" value="Haem_peroxidase_sf"/>
</dbReference>
<dbReference type="PROSITE" id="PS00330">
    <property type="entry name" value="HEMOLYSIN_CALCIUM"/>
    <property type="match status" value="6"/>
</dbReference>
<keyword evidence="5" id="KW-0560">Oxidoreductase</keyword>
<dbReference type="InterPro" id="IPR019791">
    <property type="entry name" value="Haem_peroxidase_animal"/>
</dbReference>
<dbReference type="PANTHER" id="PTHR11475:SF4">
    <property type="entry name" value="CHORION PEROXIDASE"/>
    <property type="match status" value="1"/>
</dbReference>
<keyword evidence="3" id="KW-0325">Glycoprotein</keyword>
<dbReference type="InterPro" id="IPR011049">
    <property type="entry name" value="Serralysin-like_metalloprot_C"/>
</dbReference>
<evidence type="ECO:0000313" key="5">
    <source>
        <dbReference type="EMBL" id="MFC0386484.1"/>
    </source>
</evidence>
<protein>
    <submittedName>
        <fullName evidence="5">Peroxidase family protein</fullName>
    </submittedName>
</protein>
<dbReference type="PROSITE" id="PS50292">
    <property type="entry name" value="PEROXIDASE_3"/>
    <property type="match status" value="1"/>
</dbReference>
<dbReference type="SUPFAM" id="SSF51120">
    <property type="entry name" value="beta-Roll"/>
    <property type="match status" value="4"/>
</dbReference>
<dbReference type="EMBL" id="JBHLVZ010000033">
    <property type="protein sequence ID" value="MFC0386484.1"/>
    <property type="molecule type" value="Genomic_DNA"/>
</dbReference>
<keyword evidence="2" id="KW-0964">Secreted</keyword>
<dbReference type="Gene3D" id="1.10.640.10">
    <property type="entry name" value="Haem peroxidase domain superfamily, animal type"/>
    <property type="match status" value="1"/>
</dbReference>
<proteinExistence type="predicted"/>
<dbReference type="Pfam" id="PF00353">
    <property type="entry name" value="HemolysinCabind"/>
    <property type="match status" value="6"/>
</dbReference>
<dbReference type="SUPFAM" id="SSF48113">
    <property type="entry name" value="Heme-dependent peroxidases"/>
    <property type="match status" value="1"/>
</dbReference>
<feature type="region of interest" description="Disordered" evidence="4">
    <location>
        <begin position="980"/>
        <end position="1027"/>
    </location>
</feature>
<gene>
    <name evidence="5" type="ORF">ACFFIC_13160</name>
</gene>
<dbReference type="GO" id="GO:0004601">
    <property type="term" value="F:peroxidase activity"/>
    <property type="evidence" value="ECO:0007669"/>
    <property type="project" value="UniProtKB-KW"/>
</dbReference>
<dbReference type="InterPro" id="IPR001343">
    <property type="entry name" value="Hemolysn_Ca-bd"/>
</dbReference>
<dbReference type="RefSeq" id="WP_377050992.1">
    <property type="nucleotide sequence ID" value="NZ_JBHLVZ010000033.1"/>
</dbReference>
<dbReference type="InterPro" id="IPR018511">
    <property type="entry name" value="Hemolysin-typ_Ca-bd_CS"/>
</dbReference>
<keyword evidence="6" id="KW-1185">Reference proteome</keyword>
<evidence type="ECO:0000256" key="3">
    <source>
        <dbReference type="ARBA" id="ARBA00023180"/>
    </source>
</evidence>
<dbReference type="PANTHER" id="PTHR11475">
    <property type="entry name" value="OXIDASE/PEROXIDASE"/>
    <property type="match status" value="1"/>
</dbReference>
<evidence type="ECO:0000256" key="4">
    <source>
        <dbReference type="SAM" id="MobiDB-lite"/>
    </source>
</evidence>
<dbReference type="Proteomes" id="UP001589789">
    <property type="component" value="Unassembled WGS sequence"/>
</dbReference>
<sequence length="1239" mass="127454">MTIELRPEDAAFLTELFADGEFRKVNGEGNNLAHPSWGNADQPFVRLTPAHFEPGTVNGVRQTGASGSLLPNERLISDVVSERVDQGGQSVDMPNTHGTNLLLMSFGQFFDHGLDFYDRGGGSQVVDLGGINGTLSRIAAANPGLNIDTTDNILAQGVPPQLQFLIGGRAARYTVDAGGHAVLDNAGGTEHLNKVSPFVDQNQTYGSEPGMTWLLRETARDAGGQVMRDAEGYLVKTFRLLDGHQEVGPDGVSRGTLATYRDILLNNGLAQADMDHALLLAGSPGGDQAGWNFLRAARGFVDFADIGDGKHTIMIGDKNDFDTSPLDRSGNPDPNFSLESLLSYYVGGDHRANENVALTAVHTVFHREHNVQAGQLHALHPEWSDEQVFQMAKVITSAEYQRVVFDEFAAKMSGEIPGSGDHGFSGYDPGVNATISDEFAGAMYRVGHSMINETIPYVNVDGTLREVPLIDAFLNPAMFGGQDGAHPEVGGGTASFIAGGTRVAHQRIDEVIVEAVRSELLGLPLDLGAANIMRGRELGLPSLNEFRSYVSAHGTSLSRLGQASDYAAGSGAPSMTAYQSWDDFGAHLRGNAAQRAELLGLFKAVYGEDHVDSSSGLLNGTGISHVNDVDLWIGGLAENPTGASQMGATFTWIFQEQLDRLQEGDRFYYLHQLDGTMLVNDINAQHLSDLIARNTGIAHGHWDTFQVSEERDMQAGEADHDFSAASAANGVALVLVGNGLGNVITGSAGDNTIYGGKGDDTISGGGGNDALHGEDGNDTLYAGSSTGSGKRDAMLYGEAGDDRLNGGLGGDSLFGGDGADTITGGAGKDFLSGGAGDDWLTPGSDRDEVDGGAGTDTVDYGASGAGVTIDLRVAAGKFLAPEAAGGDAARDNILNVENVIGSRFADRIRGDAGANLIEGGAGADVLSGEGGFDIVSYEHSAAGVSVNLATSSASGADAQGDTLSGFEGVRGGASADTLKGSGGDNLLGGNGGNDTLSGAAGNDTLTGGAGTDRLEGGTGQDSMLGGADSDTYLVDNTGDIVVELAGGGARDVVFATANWTMAAGSEIEELRSNYGAGATGLTLTGNDLVNLVVGGGAADRLFGGGGNDRLAAGAGNDTLEGGMGADRLEGAAGADTLRYHSVAEQGDTIIGFVSGLDRVEVSAKGFGGGLLAGALLAGQFAVNTTGQATALPGQGQFVYESDAGRLWWDADGAGGASGVVLATLPGHPVLALADISVIA</sequence>
<dbReference type="Gene3D" id="2.150.10.10">
    <property type="entry name" value="Serralysin-like metalloprotease, C-terminal"/>
    <property type="match status" value="3"/>
</dbReference>
<evidence type="ECO:0000256" key="2">
    <source>
        <dbReference type="ARBA" id="ARBA00022525"/>
    </source>
</evidence>
<evidence type="ECO:0000256" key="1">
    <source>
        <dbReference type="ARBA" id="ARBA00004613"/>
    </source>
</evidence>
<evidence type="ECO:0000313" key="6">
    <source>
        <dbReference type="Proteomes" id="UP001589789"/>
    </source>
</evidence>
<accession>A0ABV6IS95</accession>
<feature type="compositionally biased region" description="Gly residues" evidence="4">
    <location>
        <begin position="980"/>
        <end position="992"/>
    </location>
</feature>
<dbReference type="InterPro" id="IPR037120">
    <property type="entry name" value="Haem_peroxidase_sf_animal"/>
</dbReference>
<dbReference type="PRINTS" id="PR00313">
    <property type="entry name" value="CABNDNGRPT"/>
</dbReference>
<comment type="caution">
    <text evidence="5">The sequence shown here is derived from an EMBL/GenBank/DDBJ whole genome shotgun (WGS) entry which is preliminary data.</text>
</comment>